<reference evidence="1 2" key="1">
    <citation type="submission" date="2019-11" db="EMBL/GenBank/DDBJ databases">
        <title>Whole genome sequence of Oryza granulata.</title>
        <authorList>
            <person name="Li W."/>
        </authorList>
    </citation>
    <scope>NUCLEOTIDE SEQUENCE [LARGE SCALE GENOMIC DNA]</scope>
    <source>
        <strain evidence="2">cv. Menghai</strain>
        <tissue evidence="1">Leaf</tissue>
    </source>
</reference>
<dbReference type="EMBL" id="SPHZ02000010">
    <property type="protein sequence ID" value="KAF0895654.1"/>
    <property type="molecule type" value="Genomic_DNA"/>
</dbReference>
<evidence type="ECO:0000313" key="2">
    <source>
        <dbReference type="Proteomes" id="UP000479710"/>
    </source>
</evidence>
<dbReference type="AlphaFoldDB" id="A0A6G1C781"/>
<accession>A0A6G1C781</accession>
<evidence type="ECO:0000313" key="1">
    <source>
        <dbReference type="EMBL" id="KAF0895654.1"/>
    </source>
</evidence>
<keyword evidence="2" id="KW-1185">Reference proteome</keyword>
<name>A0A6G1C781_9ORYZ</name>
<gene>
    <name evidence="1" type="ORF">E2562_014273</name>
</gene>
<proteinExistence type="predicted"/>
<comment type="caution">
    <text evidence="1">The sequence shown here is derived from an EMBL/GenBank/DDBJ whole genome shotgun (WGS) entry which is preliminary data.</text>
</comment>
<protein>
    <submittedName>
        <fullName evidence="1">Uncharacterized protein</fullName>
    </submittedName>
</protein>
<organism evidence="1 2">
    <name type="scientific">Oryza meyeriana var. granulata</name>
    <dbReference type="NCBI Taxonomy" id="110450"/>
    <lineage>
        <taxon>Eukaryota</taxon>
        <taxon>Viridiplantae</taxon>
        <taxon>Streptophyta</taxon>
        <taxon>Embryophyta</taxon>
        <taxon>Tracheophyta</taxon>
        <taxon>Spermatophyta</taxon>
        <taxon>Magnoliopsida</taxon>
        <taxon>Liliopsida</taxon>
        <taxon>Poales</taxon>
        <taxon>Poaceae</taxon>
        <taxon>BOP clade</taxon>
        <taxon>Oryzoideae</taxon>
        <taxon>Oryzeae</taxon>
        <taxon>Oryzinae</taxon>
        <taxon>Oryza</taxon>
        <taxon>Oryza meyeriana</taxon>
    </lineage>
</organism>
<dbReference type="Proteomes" id="UP000479710">
    <property type="component" value="Unassembled WGS sequence"/>
</dbReference>
<sequence>MSDLFGMNDDDSDTRPAFLSKVAHRTVVKVNKWEPGRLCSLVTLAMHGGGNATTGDGRVRRSSSIHLHGRAIRGTLPAKPTFIVWMVAEASDRLRTDGWWTARRRVVDAGGKGGFENNASPNSQVLLKY</sequence>